<dbReference type="EMBL" id="KQ422849">
    <property type="protein sequence ID" value="KOF74110.1"/>
    <property type="molecule type" value="Genomic_DNA"/>
</dbReference>
<reference evidence="1" key="1">
    <citation type="submission" date="2015-07" db="EMBL/GenBank/DDBJ databases">
        <title>MeaNS - Measles Nucleotide Surveillance Program.</title>
        <authorList>
            <person name="Tran T."/>
            <person name="Druce J."/>
        </authorList>
    </citation>
    <scope>NUCLEOTIDE SEQUENCE</scope>
    <source>
        <strain evidence="1">UCB-OBI-ISO-001</strain>
        <tissue evidence="1">Gonad</tissue>
    </source>
</reference>
<sequence>MPPHFFSFLTRLFTAFSDHLSSFSDSPFFQPNKRFTIGGVNGDNEFMSRLISLRTSRSLSSPPPFTQTLLPYTHTLTLLHAYT</sequence>
<gene>
    <name evidence="1" type="ORF">OCBIM_22036743mg</name>
</gene>
<proteinExistence type="predicted"/>
<accession>A0A0L8GC60</accession>
<evidence type="ECO:0000313" key="1">
    <source>
        <dbReference type="EMBL" id="KOF74110.1"/>
    </source>
</evidence>
<dbReference type="AlphaFoldDB" id="A0A0L8GC60"/>
<organism evidence="1">
    <name type="scientific">Octopus bimaculoides</name>
    <name type="common">California two-spotted octopus</name>
    <dbReference type="NCBI Taxonomy" id="37653"/>
    <lineage>
        <taxon>Eukaryota</taxon>
        <taxon>Metazoa</taxon>
        <taxon>Spiralia</taxon>
        <taxon>Lophotrochozoa</taxon>
        <taxon>Mollusca</taxon>
        <taxon>Cephalopoda</taxon>
        <taxon>Coleoidea</taxon>
        <taxon>Octopodiformes</taxon>
        <taxon>Octopoda</taxon>
        <taxon>Incirrata</taxon>
        <taxon>Octopodidae</taxon>
        <taxon>Octopus</taxon>
    </lineage>
</organism>
<name>A0A0L8GC60_OCTBM</name>
<protein>
    <submittedName>
        <fullName evidence="1">Uncharacterized protein</fullName>
    </submittedName>
</protein>